<gene>
    <name evidence="8" type="ORF">ACFQ13_00605</name>
</gene>
<dbReference type="InterPro" id="IPR010998">
    <property type="entry name" value="Integrase_recombinase_N"/>
</dbReference>
<dbReference type="Proteomes" id="UP001597086">
    <property type="component" value="Unassembled WGS sequence"/>
</dbReference>
<evidence type="ECO:0000313" key="8">
    <source>
        <dbReference type="EMBL" id="MFD1014403.1"/>
    </source>
</evidence>
<keyword evidence="4" id="KW-0233">DNA recombination</keyword>
<organism evidence="8 9">
    <name type="scientific">Winogradskyella rapida</name>
    <dbReference type="NCBI Taxonomy" id="549701"/>
    <lineage>
        <taxon>Bacteria</taxon>
        <taxon>Pseudomonadati</taxon>
        <taxon>Bacteroidota</taxon>
        <taxon>Flavobacteriia</taxon>
        <taxon>Flavobacteriales</taxon>
        <taxon>Flavobacteriaceae</taxon>
        <taxon>Winogradskyella</taxon>
    </lineage>
</organism>
<evidence type="ECO:0000256" key="4">
    <source>
        <dbReference type="ARBA" id="ARBA00023172"/>
    </source>
</evidence>
<dbReference type="InterPro" id="IPR002104">
    <property type="entry name" value="Integrase_catalytic"/>
</dbReference>
<dbReference type="Pfam" id="PF00589">
    <property type="entry name" value="Phage_integrase"/>
    <property type="match status" value="1"/>
</dbReference>
<dbReference type="PANTHER" id="PTHR30349:SF41">
    <property type="entry name" value="INTEGRASE_RECOMBINASE PROTEIN MJ0367-RELATED"/>
    <property type="match status" value="1"/>
</dbReference>
<evidence type="ECO:0000313" key="9">
    <source>
        <dbReference type="Proteomes" id="UP001597086"/>
    </source>
</evidence>
<dbReference type="PROSITE" id="PS51898">
    <property type="entry name" value="TYR_RECOMBINASE"/>
    <property type="match status" value="1"/>
</dbReference>
<dbReference type="InterPro" id="IPR013762">
    <property type="entry name" value="Integrase-like_cat_sf"/>
</dbReference>
<accession>A0ABW3KNK3</accession>
<reference evidence="9" key="1">
    <citation type="journal article" date="2019" name="Int. J. Syst. Evol. Microbiol.">
        <title>The Global Catalogue of Microorganisms (GCM) 10K type strain sequencing project: providing services to taxonomists for standard genome sequencing and annotation.</title>
        <authorList>
            <consortium name="The Broad Institute Genomics Platform"/>
            <consortium name="The Broad Institute Genome Sequencing Center for Infectious Disease"/>
            <person name="Wu L."/>
            <person name="Ma J."/>
        </authorList>
    </citation>
    <scope>NUCLEOTIDE SEQUENCE [LARGE SCALE GENOMIC DNA]</scope>
    <source>
        <strain evidence="9">CCUG 56098</strain>
    </source>
</reference>
<evidence type="ECO:0000259" key="6">
    <source>
        <dbReference type="PROSITE" id="PS51898"/>
    </source>
</evidence>
<evidence type="ECO:0000259" key="7">
    <source>
        <dbReference type="PROSITE" id="PS51900"/>
    </source>
</evidence>
<dbReference type="SUPFAM" id="SSF56349">
    <property type="entry name" value="DNA breaking-rejoining enzymes"/>
    <property type="match status" value="1"/>
</dbReference>
<comment type="caution">
    <text evidence="8">The sequence shown here is derived from an EMBL/GenBank/DDBJ whole genome shotgun (WGS) entry which is preliminary data.</text>
</comment>
<evidence type="ECO:0000256" key="3">
    <source>
        <dbReference type="ARBA" id="ARBA00023125"/>
    </source>
</evidence>
<dbReference type="InterPro" id="IPR050090">
    <property type="entry name" value="Tyrosine_recombinase_XerCD"/>
</dbReference>
<proteinExistence type="inferred from homology"/>
<name>A0ABW3KNK3_9FLAO</name>
<sequence>MTILNEFLTFEHNSEHDSAHNLSHKRDFSAPKIYSAKGDIKKRWYVYFSFRDPETKKLKRQKNIYGNANTYKTKEDRLALLSRYRKRLLKLLQQGYNPYVDNTELFKKLSEEANAIPKASVPKKAYVQPITFPTELLKKETPAPKREFLRKKTPKVEGLPLREAFDFSLKIKANQISKRSLKDYEYTTIAFIKWAAEHRPDVTSIRQVDKKVALDYLNAVLIRSSARNRNNNRLNLSSLFQTLEENDHIDYNPIKKIPALRSIPTRNKSYTTEEHQKIFKYLKTEDPILLLFIKFISYNLLRPVEVCRLKIKDINIQDKTIQFKAKNSPLKTKLIPNKIIEELPDLSKLDPEGYLFTPIKIGGEWDATDVNKSNYFSKRYKSVVKDHFNLDKDQTLYSFRHTFISILYQSLLKGSSPHAAKSELMNITGHATMDALEKYLRDIDAVMPKDYSKHFDND</sequence>
<feature type="domain" description="Tyr recombinase" evidence="6">
    <location>
        <begin position="265"/>
        <end position="453"/>
    </location>
</feature>
<keyword evidence="2" id="KW-0229">DNA integration</keyword>
<dbReference type="EMBL" id="JBHTKM010000001">
    <property type="protein sequence ID" value="MFD1014403.1"/>
    <property type="molecule type" value="Genomic_DNA"/>
</dbReference>
<evidence type="ECO:0000256" key="2">
    <source>
        <dbReference type="ARBA" id="ARBA00022908"/>
    </source>
</evidence>
<feature type="domain" description="Core-binding (CB)" evidence="7">
    <location>
        <begin position="156"/>
        <end position="244"/>
    </location>
</feature>
<keyword evidence="9" id="KW-1185">Reference proteome</keyword>
<dbReference type="Gene3D" id="1.10.443.10">
    <property type="entry name" value="Intergrase catalytic core"/>
    <property type="match status" value="1"/>
</dbReference>
<dbReference type="RefSeq" id="WP_386113156.1">
    <property type="nucleotide sequence ID" value="NZ_JBHTKM010000001.1"/>
</dbReference>
<dbReference type="InterPro" id="IPR044068">
    <property type="entry name" value="CB"/>
</dbReference>
<keyword evidence="3 5" id="KW-0238">DNA-binding</keyword>
<evidence type="ECO:0000256" key="1">
    <source>
        <dbReference type="ARBA" id="ARBA00008857"/>
    </source>
</evidence>
<dbReference type="PROSITE" id="PS51900">
    <property type="entry name" value="CB"/>
    <property type="match status" value="1"/>
</dbReference>
<dbReference type="Gene3D" id="1.10.150.130">
    <property type="match status" value="1"/>
</dbReference>
<protein>
    <submittedName>
        <fullName evidence="8">Tyrosine-type recombinase/integrase</fullName>
    </submittedName>
</protein>
<dbReference type="PANTHER" id="PTHR30349">
    <property type="entry name" value="PHAGE INTEGRASE-RELATED"/>
    <property type="match status" value="1"/>
</dbReference>
<comment type="similarity">
    <text evidence="1">Belongs to the 'phage' integrase family.</text>
</comment>
<evidence type="ECO:0000256" key="5">
    <source>
        <dbReference type="PROSITE-ProRule" id="PRU01248"/>
    </source>
</evidence>
<dbReference type="InterPro" id="IPR011010">
    <property type="entry name" value="DNA_brk_join_enz"/>
</dbReference>